<dbReference type="AlphaFoldDB" id="A0A9P8T954"/>
<reference evidence="2" key="2">
    <citation type="submission" date="2021-01" db="EMBL/GenBank/DDBJ databases">
        <authorList>
            <person name="Schikora-Tamarit M.A."/>
        </authorList>
    </citation>
    <scope>NUCLEOTIDE SEQUENCE</scope>
    <source>
        <strain evidence="2">NCAIM Y.01608</strain>
    </source>
</reference>
<protein>
    <submittedName>
        <fullName evidence="2">Uncharacterized protein</fullName>
    </submittedName>
</protein>
<sequence>MESSTGAEYWLTRVDANSSSLSAASANFDSTSPLSSSEMAPSYKVAKILYPVTQVSRTVGGTIASCCVSYSCSLASTCVSSGLVSAASSLIWCSSTFPSSSRHSWPQETSSSKLSPLCTNSSMYSR</sequence>
<organism evidence="2 3">
    <name type="scientific">Ogataea polymorpha</name>
    <dbReference type="NCBI Taxonomy" id="460523"/>
    <lineage>
        <taxon>Eukaryota</taxon>
        <taxon>Fungi</taxon>
        <taxon>Dikarya</taxon>
        <taxon>Ascomycota</taxon>
        <taxon>Saccharomycotina</taxon>
        <taxon>Pichiomycetes</taxon>
        <taxon>Pichiales</taxon>
        <taxon>Pichiaceae</taxon>
        <taxon>Ogataea</taxon>
    </lineage>
</organism>
<dbReference type="Proteomes" id="UP000788993">
    <property type="component" value="Unassembled WGS sequence"/>
</dbReference>
<reference evidence="2" key="1">
    <citation type="journal article" date="2021" name="Open Biol.">
        <title>Shared evolutionary footprints suggest mitochondrial oxidative damage underlies multiple complex I losses in fungi.</title>
        <authorList>
            <person name="Schikora-Tamarit M.A."/>
            <person name="Marcet-Houben M."/>
            <person name="Nosek J."/>
            <person name="Gabaldon T."/>
        </authorList>
    </citation>
    <scope>NUCLEOTIDE SEQUENCE</scope>
    <source>
        <strain evidence="2">NCAIM Y.01608</strain>
    </source>
</reference>
<evidence type="ECO:0000313" key="3">
    <source>
        <dbReference type="Proteomes" id="UP000788993"/>
    </source>
</evidence>
<accession>A0A9P8T954</accession>
<dbReference type="EMBL" id="JAEUBD010000983">
    <property type="protein sequence ID" value="KAH3670219.1"/>
    <property type="molecule type" value="Genomic_DNA"/>
</dbReference>
<keyword evidence="3" id="KW-1185">Reference proteome</keyword>
<gene>
    <name evidence="2" type="ORF">OGATHE_003032</name>
</gene>
<name>A0A9P8T954_9ASCO</name>
<evidence type="ECO:0000313" key="2">
    <source>
        <dbReference type="EMBL" id="KAH3670219.1"/>
    </source>
</evidence>
<evidence type="ECO:0000256" key="1">
    <source>
        <dbReference type="SAM" id="MobiDB-lite"/>
    </source>
</evidence>
<proteinExistence type="predicted"/>
<comment type="caution">
    <text evidence="2">The sequence shown here is derived from an EMBL/GenBank/DDBJ whole genome shotgun (WGS) entry which is preliminary data.</text>
</comment>
<feature type="region of interest" description="Disordered" evidence="1">
    <location>
        <begin position="96"/>
        <end position="126"/>
    </location>
</feature>